<proteinExistence type="predicted"/>
<keyword evidence="3" id="KW-1185">Reference proteome</keyword>
<dbReference type="InterPro" id="IPR012544">
    <property type="entry name" value="PHb"/>
</dbReference>
<sequence>MGLFSSLLGNAGAVSKQDLEKDYGQLLTENESIEIGFKLVRDTFIFTSKRLILVDKQGLTGRKVEYLSVGYKSISRFSVETAGSFDLEAELKIWISSEQHPSISKKFNKSVNVYDVQKVLAQHILG</sequence>
<dbReference type="EMBL" id="JAIQZE010000005">
    <property type="protein sequence ID" value="MBZ9778536.1"/>
    <property type="molecule type" value="Genomic_DNA"/>
</dbReference>
<dbReference type="CDD" id="cd13225">
    <property type="entry name" value="PH-like_bacteria"/>
    <property type="match status" value="1"/>
</dbReference>
<protein>
    <submittedName>
        <fullName evidence="2">PH domain-containing protein</fullName>
    </submittedName>
</protein>
<gene>
    <name evidence="2" type="ORF">LB452_06330</name>
</gene>
<dbReference type="RefSeq" id="WP_224460890.1">
    <property type="nucleotide sequence ID" value="NZ_JAIQZE010000005.1"/>
</dbReference>
<dbReference type="Proteomes" id="UP001199314">
    <property type="component" value="Unassembled WGS sequence"/>
</dbReference>
<evidence type="ECO:0000313" key="2">
    <source>
        <dbReference type="EMBL" id="MBZ9778536.1"/>
    </source>
</evidence>
<feature type="domain" description="Bacterial Pleckstrin homology" evidence="1">
    <location>
        <begin position="2"/>
        <end position="124"/>
    </location>
</feature>
<dbReference type="SUPFAM" id="SSF50729">
    <property type="entry name" value="PH domain-like"/>
    <property type="match status" value="1"/>
</dbReference>
<dbReference type="InterPro" id="IPR037063">
    <property type="entry name" value="PHb_sf"/>
</dbReference>
<evidence type="ECO:0000313" key="3">
    <source>
        <dbReference type="Proteomes" id="UP001199314"/>
    </source>
</evidence>
<name>A0ABS7XL08_9FLAO</name>
<dbReference type="PANTHER" id="PTHR35796">
    <property type="entry name" value="HYPOTHETICAL CYTOSOLIC PROTEIN"/>
    <property type="match status" value="1"/>
</dbReference>
<dbReference type="Gene3D" id="2.30.29.50">
    <property type="entry name" value="Bacterial Pleckstrin homology domain"/>
    <property type="match status" value="1"/>
</dbReference>
<evidence type="ECO:0000259" key="1">
    <source>
        <dbReference type="Pfam" id="PF08000"/>
    </source>
</evidence>
<accession>A0ABS7XL08</accession>
<comment type="caution">
    <text evidence="2">The sequence shown here is derived from an EMBL/GenBank/DDBJ whole genome shotgun (WGS) entry which is preliminary data.</text>
</comment>
<dbReference type="PANTHER" id="PTHR35796:SF3">
    <property type="entry name" value="BHLH DOMAIN-CONTAINING PROTEIN"/>
    <property type="match status" value="1"/>
</dbReference>
<reference evidence="3" key="1">
    <citation type="submission" date="2023-07" db="EMBL/GenBank/DDBJ databases">
        <title>Novel species isolated from saline lakes on Tibetan Plateau.</title>
        <authorList>
            <person name="Lu H."/>
        </authorList>
    </citation>
    <scope>NUCLEOTIDE SEQUENCE [LARGE SCALE GENOMIC DNA]</scope>
    <source>
        <strain evidence="3">CAK8W</strain>
    </source>
</reference>
<dbReference type="Pfam" id="PF08000">
    <property type="entry name" value="bPH_1"/>
    <property type="match status" value="1"/>
</dbReference>
<organism evidence="2 3">
    <name type="scientific">Psychroflexus longus</name>
    <dbReference type="NCBI Taxonomy" id="2873596"/>
    <lineage>
        <taxon>Bacteria</taxon>
        <taxon>Pseudomonadati</taxon>
        <taxon>Bacteroidota</taxon>
        <taxon>Flavobacteriia</taxon>
        <taxon>Flavobacteriales</taxon>
        <taxon>Flavobacteriaceae</taxon>
        <taxon>Psychroflexus</taxon>
    </lineage>
</organism>